<gene>
    <name evidence="1" type="ORF">BWK72_16220</name>
</gene>
<protein>
    <submittedName>
        <fullName evidence="1">Uncharacterized protein</fullName>
    </submittedName>
</protein>
<dbReference type="Proteomes" id="UP000192505">
    <property type="component" value="Unassembled WGS sequence"/>
</dbReference>
<reference evidence="1 2" key="1">
    <citation type="submission" date="2017-01" db="EMBL/GenBank/DDBJ databases">
        <title>Novel large sulfur bacteria in the metagenomes of groundwater-fed chemosynthetic microbial mats in the Lake Huron basin.</title>
        <authorList>
            <person name="Sharrar A.M."/>
            <person name="Flood B.E."/>
            <person name="Bailey J.V."/>
            <person name="Jones D.S."/>
            <person name="Biddanda B."/>
            <person name="Ruberg S.A."/>
            <person name="Marcus D.N."/>
            <person name="Dick G.J."/>
        </authorList>
    </citation>
    <scope>NUCLEOTIDE SEQUENCE [LARGE SCALE GENOMIC DNA]</scope>
    <source>
        <strain evidence="1">A7</strain>
    </source>
</reference>
<evidence type="ECO:0000313" key="1">
    <source>
        <dbReference type="EMBL" id="OQW86632.1"/>
    </source>
</evidence>
<sequence>MALSPQRLVLAKPAAFWPGKRADYHSMDCLPGVQAQPWQPAVAALATWLDTQAGAKPTLRVVLSGRFVRWQLLPWRPEITQPDELAAYATWRFRETFGHGAEDWQVLHSPQPPGKAVLACAVDAALLAALRAACQSAGARLAAVSPYFACAFDRWRHVVGKKTAWFGLIESETVSLGLLRDGNWVGLRTQRVNAHWRDALPGLMAQISISAGVADAALPLYLAGDGEPPAPAAGLTFTWLQPKAQAQRALPGGRMALGF</sequence>
<dbReference type="EMBL" id="MTEI01000014">
    <property type="protein sequence ID" value="OQW86632.1"/>
    <property type="molecule type" value="Genomic_DNA"/>
</dbReference>
<evidence type="ECO:0000313" key="2">
    <source>
        <dbReference type="Proteomes" id="UP000192505"/>
    </source>
</evidence>
<name>A0A1W9KQS9_9BURK</name>
<dbReference type="AlphaFoldDB" id="A0A1W9KQS9"/>
<proteinExistence type="predicted"/>
<accession>A0A1W9KQS9</accession>
<comment type="caution">
    <text evidence="1">The sequence shown here is derived from an EMBL/GenBank/DDBJ whole genome shotgun (WGS) entry which is preliminary data.</text>
</comment>
<organism evidence="1 2">
    <name type="scientific">Rhodoferax ferrireducens</name>
    <dbReference type="NCBI Taxonomy" id="192843"/>
    <lineage>
        <taxon>Bacteria</taxon>
        <taxon>Pseudomonadati</taxon>
        <taxon>Pseudomonadota</taxon>
        <taxon>Betaproteobacteria</taxon>
        <taxon>Burkholderiales</taxon>
        <taxon>Comamonadaceae</taxon>
        <taxon>Rhodoferax</taxon>
    </lineage>
</organism>